<evidence type="ECO:0000256" key="6">
    <source>
        <dbReference type="ARBA" id="ARBA00022827"/>
    </source>
</evidence>
<dbReference type="InterPro" id="IPR024932">
    <property type="entry name" value="ApbE"/>
</dbReference>
<dbReference type="PIRSF" id="PIRSF006268">
    <property type="entry name" value="ApbE"/>
    <property type="match status" value="1"/>
</dbReference>
<accession>C6VST4</accession>
<evidence type="ECO:0000256" key="8">
    <source>
        <dbReference type="ARBA" id="ARBA00031306"/>
    </source>
</evidence>
<dbReference type="PANTHER" id="PTHR30040">
    <property type="entry name" value="THIAMINE BIOSYNTHESIS LIPOPROTEIN APBE"/>
    <property type="match status" value="1"/>
</dbReference>
<dbReference type="eggNOG" id="COG1477">
    <property type="taxonomic scope" value="Bacteria"/>
</dbReference>
<dbReference type="PROSITE" id="PS51257">
    <property type="entry name" value="PROKAR_LIPOPROTEIN"/>
    <property type="match status" value="1"/>
</dbReference>
<evidence type="ECO:0000256" key="2">
    <source>
        <dbReference type="ARBA" id="ARBA00016337"/>
    </source>
</evidence>
<evidence type="ECO:0000256" key="9">
    <source>
        <dbReference type="ARBA" id="ARBA00048540"/>
    </source>
</evidence>
<feature type="binding site" evidence="11">
    <location>
        <position position="175"/>
    </location>
    <ligand>
        <name>Mg(2+)</name>
        <dbReference type="ChEBI" id="CHEBI:18420"/>
    </ligand>
</feature>
<dbReference type="RefSeq" id="WP_015811160.1">
    <property type="nucleotide sequence ID" value="NC_013037.1"/>
</dbReference>
<evidence type="ECO:0000256" key="5">
    <source>
        <dbReference type="ARBA" id="ARBA00022723"/>
    </source>
</evidence>
<dbReference type="GO" id="GO:0046872">
    <property type="term" value="F:metal ion binding"/>
    <property type="evidence" value="ECO:0007669"/>
    <property type="project" value="UniProtKB-UniRule"/>
</dbReference>
<evidence type="ECO:0000256" key="1">
    <source>
        <dbReference type="ARBA" id="ARBA00011955"/>
    </source>
</evidence>
<dbReference type="GO" id="GO:0016740">
    <property type="term" value="F:transferase activity"/>
    <property type="evidence" value="ECO:0007669"/>
    <property type="project" value="UniProtKB-UniRule"/>
</dbReference>
<comment type="catalytic activity">
    <reaction evidence="9 10 12">
        <text>L-threonyl-[protein] + FAD = FMN-L-threonyl-[protein] + AMP + H(+)</text>
        <dbReference type="Rhea" id="RHEA:36847"/>
        <dbReference type="Rhea" id="RHEA-COMP:11060"/>
        <dbReference type="Rhea" id="RHEA-COMP:11061"/>
        <dbReference type="ChEBI" id="CHEBI:15378"/>
        <dbReference type="ChEBI" id="CHEBI:30013"/>
        <dbReference type="ChEBI" id="CHEBI:57692"/>
        <dbReference type="ChEBI" id="CHEBI:74257"/>
        <dbReference type="ChEBI" id="CHEBI:456215"/>
        <dbReference type="EC" id="2.7.1.180"/>
    </reaction>
</comment>
<dbReference type="EMBL" id="CP001619">
    <property type="protein sequence ID" value="ACT92906.1"/>
    <property type="molecule type" value="Genomic_DNA"/>
</dbReference>
<dbReference type="HOGENOM" id="CLU_044403_1_0_10"/>
<protein>
    <recommendedName>
        <fullName evidence="2 10">FAD:protein FMN transferase</fullName>
        <ecNumber evidence="1 10">2.7.1.180</ecNumber>
    </recommendedName>
    <alternativeName>
        <fullName evidence="8 10">Flavin transferase</fullName>
    </alternativeName>
</protein>
<dbReference type="SUPFAM" id="SSF143631">
    <property type="entry name" value="ApbE-like"/>
    <property type="match status" value="1"/>
</dbReference>
<evidence type="ECO:0000256" key="3">
    <source>
        <dbReference type="ARBA" id="ARBA00022630"/>
    </source>
</evidence>
<name>C6VST4_DYAFD</name>
<dbReference type="PANTHER" id="PTHR30040:SF2">
    <property type="entry name" value="FAD:PROTEIN FMN TRANSFERASE"/>
    <property type="match status" value="1"/>
</dbReference>
<evidence type="ECO:0000313" key="13">
    <source>
        <dbReference type="EMBL" id="ACT92906.1"/>
    </source>
</evidence>
<evidence type="ECO:0000256" key="4">
    <source>
        <dbReference type="ARBA" id="ARBA00022679"/>
    </source>
</evidence>
<keyword evidence="5 10" id="KW-0479">Metal-binding</keyword>
<sequence>MLIRSLVAWLAMLAFVAGCALPGHAQVTVKRRVTLMGSLFDISITARDSAGAHAEIDRAVEEITRIENLISEWRPETQISEVNRNAGIRPVTVDREVFELTRRAVQYSNMTGGAFDVSIAAMDKLWRYDGSMTEMPDPEAIRKSIENVGFRHIVLDSLHSTIYLSRPGMKIGFGSIGKGYAADRCRELLQARGVPGGIVNASGDLAAWGEQADGKPWAIGINNPFKTRKMVKVFKIRTGSFATSGSYEKYAEIDGKRFSHIINPQTGYPSTGITSVTISGPSTEFANFLSTSVMVLGVPNGLDLVKRFPGYQCLLLTDHARIVRSRGK</sequence>
<keyword evidence="12" id="KW-0732">Signal</keyword>
<organism evidence="13 14">
    <name type="scientific">Dyadobacter fermentans (strain ATCC 700827 / DSM 18053 / CIP 107007 / KCTC 52180 / NS114)</name>
    <dbReference type="NCBI Taxonomy" id="471854"/>
    <lineage>
        <taxon>Bacteria</taxon>
        <taxon>Pseudomonadati</taxon>
        <taxon>Bacteroidota</taxon>
        <taxon>Cytophagia</taxon>
        <taxon>Cytophagales</taxon>
        <taxon>Spirosomataceae</taxon>
        <taxon>Dyadobacter</taxon>
    </lineage>
</organism>
<dbReference type="Gene3D" id="3.10.520.10">
    <property type="entry name" value="ApbE-like domains"/>
    <property type="match status" value="1"/>
</dbReference>
<comment type="cofactor">
    <cofactor evidence="11">
        <name>Mg(2+)</name>
        <dbReference type="ChEBI" id="CHEBI:18420"/>
    </cofactor>
    <cofactor evidence="11">
        <name>Mn(2+)</name>
        <dbReference type="ChEBI" id="CHEBI:29035"/>
    </cofactor>
    <text evidence="11">Magnesium. Can also use manganese.</text>
</comment>
<evidence type="ECO:0000256" key="12">
    <source>
        <dbReference type="RuleBase" id="RU363002"/>
    </source>
</evidence>
<feature type="chain" id="PRO_5005968238" description="FAD:protein FMN transferase" evidence="12">
    <location>
        <begin position="26"/>
        <end position="328"/>
    </location>
</feature>
<keyword evidence="12 13" id="KW-0449">Lipoprotein</keyword>
<dbReference type="STRING" id="471854.Dfer_1664"/>
<keyword evidence="4 10" id="KW-0808">Transferase</keyword>
<evidence type="ECO:0000256" key="11">
    <source>
        <dbReference type="PIRSR" id="PIRSR006268-2"/>
    </source>
</evidence>
<dbReference type="AlphaFoldDB" id="C6VST4"/>
<dbReference type="KEGG" id="dfe:Dfer_1664"/>
<keyword evidence="3 10" id="KW-0285">Flavoprotein</keyword>
<dbReference type="OrthoDB" id="9778595at2"/>
<comment type="similarity">
    <text evidence="10 12">Belongs to the ApbE family.</text>
</comment>
<dbReference type="EC" id="2.7.1.180" evidence="1 10"/>
<evidence type="ECO:0000256" key="7">
    <source>
        <dbReference type="ARBA" id="ARBA00022842"/>
    </source>
</evidence>
<keyword evidence="12" id="KW-1003">Cell membrane</keyword>
<feature type="signal peptide" evidence="12">
    <location>
        <begin position="1"/>
        <end position="25"/>
    </location>
</feature>
<keyword evidence="12" id="KW-0472">Membrane</keyword>
<keyword evidence="12" id="KW-0997">Cell inner membrane</keyword>
<gene>
    <name evidence="13" type="ordered locus">Dfer_1664</name>
</gene>
<dbReference type="Pfam" id="PF02424">
    <property type="entry name" value="ApbE"/>
    <property type="match status" value="1"/>
</dbReference>
<proteinExistence type="inferred from homology"/>
<evidence type="ECO:0000313" key="14">
    <source>
        <dbReference type="Proteomes" id="UP000002011"/>
    </source>
</evidence>
<comment type="function">
    <text evidence="12">Flavin transferase that catalyzes the transfer of the FMN moiety of FAD and its covalent binding to the hydroxyl group of a threonine residue in a target flavoprotein.</text>
</comment>
<reference evidence="13 14" key="1">
    <citation type="journal article" date="2009" name="Stand. Genomic Sci.">
        <title>Complete genome sequence of Dyadobacter fermentans type strain (NS114).</title>
        <authorList>
            <person name="Lang E."/>
            <person name="Lapidus A."/>
            <person name="Chertkov O."/>
            <person name="Brettin T."/>
            <person name="Detter J.C."/>
            <person name="Han C."/>
            <person name="Copeland A."/>
            <person name="Glavina Del Rio T."/>
            <person name="Nolan M."/>
            <person name="Chen F."/>
            <person name="Lucas S."/>
            <person name="Tice H."/>
            <person name="Cheng J.F."/>
            <person name="Land M."/>
            <person name="Hauser L."/>
            <person name="Chang Y.J."/>
            <person name="Jeffries C.D."/>
            <person name="Kopitz M."/>
            <person name="Bruce D."/>
            <person name="Goodwin L."/>
            <person name="Pitluck S."/>
            <person name="Ovchinnikova G."/>
            <person name="Pati A."/>
            <person name="Ivanova N."/>
            <person name="Mavrommatis K."/>
            <person name="Chen A."/>
            <person name="Palaniappan K."/>
            <person name="Chain P."/>
            <person name="Bristow J."/>
            <person name="Eisen J.A."/>
            <person name="Markowitz V."/>
            <person name="Hugenholtz P."/>
            <person name="Goker M."/>
            <person name="Rohde M."/>
            <person name="Kyrpides N.C."/>
            <person name="Klenk H.P."/>
        </authorList>
    </citation>
    <scope>NUCLEOTIDE SEQUENCE [LARGE SCALE GENOMIC DNA]</scope>
    <source>
        <strain evidence="14">ATCC 700827 / DSM 18053 / CIP 107007 / KCTC 52180 / NS114</strain>
    </source>
</reference>
<evidence type="ECO:0000256" key="10">
    <source>
        <dbReference type="PIRNR" id="PIRNR006268"/>
    </source>
</evidence>
<keyword evidence="14" id="KW-1185">Reference proteome</keyword>
<comment type="subcellular location">
    <subcellularLocation>
        <location evidence="12">Cell inner membrane</location>
        <topology evidence="12">Lipid-anchor</topology>
        <orientation evidence="12">Periplasmic side</orientation>
    </subcellularLocation>
</comment>
<dbReference type="GO" id="GO:0005886">
    <property type="term" value="C:plasma membrane"/>
    <property type="evidence" value="ECO:0007669"/>
    <property type="project" value="UniProtKB-SubCell"/>
</dbReference>
<keyword evidence="7 10" id="KW-0460">Magnesium</keyword>
<keyword evidence="6 10" id="KW-0274">FAD</keyword>
<feature type="binding site" evidence="11">
    <location>
        <position position="291"/>
    </location>
    <ligand>
        <name>Mg(2+)</name>
        <dbReference type="ChEBI" id="CHEBI:18420"/>
    </ligand>
</feature>
<dbReference type="Proteomes" id="UP000002011">
    <property type="component" value="Chromosome"/>
</dbReference>
<dbReference type="InterPro" id="IPR003374">
    <property type="entry name" value="ApbE-like_sf"/>
</dbReference>